<proteinExistence type="predicted"/>
<evidence type="ECO:0000313" key="2">
    <source>
        <dbReference type="EMBL" id="WXB88131.1"/>
    </source>
</evidence>
<feature type="transmembrane region" description="Helical" evidence="1">
    <location>
        <begin position="6"/>
        <end position="26"/>
    </location>
</feature>
<feature type="transmembrane region" description="Helical" evidence="1">
    <location>
        <begin position="67"/>
        <end position="93"/>
    </location>
</feature>
<feature type="transmembrane region" description="Helical" evidence="1">
    <location>
        <begin position="100"/>
        <end position="117"/>
    </location>
</feature>
<dbReference type="Proteomes" id="UP001368328">
    <property type="component" value="Chromosome"/>
</dbReference>
<feature type="transmembrane region" description="Helical" evidence="1">
    <location>
        <begin position="192"/>
        <end position="211"/>
    </location>
</feature>
<dbReference type="Pfam" id="PF13398">
    <property type="entry name" value="Peptidase_M50B"/>
    <property type="match status" value="1"/>
</dbReference>
<accession>A0ABZ2MS07</accession>
<dbReference type="EMBL" id="CP147403">
    <property type="protein sequence ID" value="WXB88131.1"/>
    <property type="molecule type" value="Genomic_DNA"/>
</dbReference>
<dbReference type="InterPro" id="IPR049500">
    <property type="entry name" value="Peptidase_M50B-like"/>
</dbReference>
<feature type="transmembrane region" description="Helical" evidence="1">
    <location>
        <begin position="148"/>
        <end position="172"/>
    </location>
</feature>
<evidence type="ECO:0000313" key="3">
    <source>
        <dbReference type="Proteomes" id="UP001368328"/>
    </source>
</evidence>
<name>A0ABZ2MS07_9BACI</name>
<evidence type="ECO:0000256" key="1">
    <source>
        <dbReference type="SAM" id="Phobius"/>
    </source>
</evidence>
<protein>
    <submittedName>
        <fullName evidence="2">M50 family metallopeptidase</fullName>
    </submittedName>
</protein>
<keyword evidence="1" id="KW-0812">Transmembrane</keyword>
<gene>
    <name evidence="2" type="ORF">WCV66_23430</name>
</gene>
<keyword evidence="1" id="KW-0472">Membrane</keyword>
<keyword evidence="3" id="KW-1185">Reference proteome</keyword>
<organism evidence="2 3">
    <name type="scientific">Metabacillus rhizosphaerae</name>
    <dbReference type="NCBI Taxonomy" id="3117747"/>
    <lineage>
        <taxon>Bacteria</taxon>
        <taxon>Bacillati</taxon>
        <taxon>Bacillota</taxon>
        <taxon>Bacilli</taxon>
        <taxon>Bacillales</taxon>
        <taxon>Bacillaceae</taxon>
        <taxon>Metabacillus</taxon>
    </lineage>
</organism>
<dbReference type="RefSeq" id="WP_338787049.1">
    <property type="nucleotide sequence ID" value="NZ_CP147403.1"/>
</dbReference>
<feature type="transmembrane region" description="Helical" evidence="1">
    <location>
        <begin position="123"/>
        <end position="141"/>
    </location>
</feature>
<keyword evidence="1" id="KW-1133">Transmembrane helix</keyword>
<sequence length="227" mass="25135">MENHLFVYLIVAYVISHVPFLGRYLAIFNTLIHESGHAIAALLLNGKVYSIKLFSNTAGEALTGQRGWISNIIISYAGYTFSSITAYACFMLLHKGYIRFILYALLLIALLNLILWIRNMYGAIWLGSFIALCGWTLHSGSSSIQTNLAYFLSSVLLTQSVSSALQIFMLSIVRGRSAGDATSLANYTKIPAIIWGFLFFAQAVYIAYLAINQYQNLKGIPTFTLSG</sequence>
<reference evidence="2 3" key="1">
    <citation type="submission" date="2024-02" db="EMBL/GenBank/DDBJ databases">
        <title>Seven novel Bacillus-like species.</title>
        <authorList>
            <person name="Liu G."/>
        </authorList>
    </citation>
    <scope>NUCLEOTIDE SEQUENCE [LARGE SCALE GENOMIC DNA]</scope>
    <source>
        <strain evidence="2 3">FJAT-53654</strain>
    </source>
</reference>